<dbReference type="PANTHER" id="PTHR42855:SF2">
    <property type="entry name" value="DRUG RESISTANCE ABC TRANSPORTER,ATP-BINDING PROTEIN"/>
    <property type="match status" value="1"/>
</dbReference>
<keyword evidence="1" id="KW-0547">Nucleotide-binding</keyword>
<dbReference type="InterPro" id="IPR032781">
    <property type="entry name" value="ABC_tran_Xtn"/>
</dbReference>
<feature type="region of interest" description="Disordered" evidence="3">
    <location>
        <begin position="553"/>
        <end position="574"/>
    </location>
</feature>
<feature type="domain" description="ABC transporter" evidence="4">
    <location>
        <begin position="327"/>
        <end position="537"/>
    </location>
</feature>
<dbReference type="SUPFAM" id="SSF52540">
    <property type="entry name" value="P-loop containing nucleoside triphosphate hydrolases"/>
    <property type="match status" value="2"/>
</dbReference>
<dbReference type="Proteomes" id="UP000824204">
    <property type="component" value="Unassembled WGS sequence"/>
</dbReference>
<dbReference type="InterPro" id="IPR003593">
    <property type="entry name" value="AAA+_ATPase"/>
</dbReference>
<dbReference type="PANTHER" id="PTHR42855">
    <property type="entry name" value="ABC TRANSPORTER ATP-BINDING SUBUNIT"/>
    <property type="match status" value="1"/>
</dbReference>
<evidence type="ECO:0000256" key="2">
    <source>
        <dbReference type="ARBA" id="ARBA00022840"/>
    </source>
</evidence>
<dbReference type="InterPro" id="IPR017871">
    <property type="entry name" value="ABC_transporter-like_CS"/>
</dbReference>
<evidence type="ECO:0000259" key="4">
    <source>
        <dbReference type="PROSITE" id="PS50893"/>
    </source>
</evidence>
<sequence>MLITTENVRFGYDDKIILDNISFVISEKERVGLIGANGEGKTTLIKLFTGALSPDEGKIYKKSGLKIGVLEQNGGLESDKTVYEEMQSVFAGVFRAMQSLRDIEKSLASVPYGGTEFKELSSRYEQLERSIAAADGYNTDVKIKTVLNGMGFSQMYGQKISTMSGGEKTRLKLCRLLLEEPEILFLDEPTNHLDVTTLFWLEEYLKDYRGAIFTVSHDRYFLDSIVTKILELENCRVTAFRGNYSKYKVLKAEKYEHDCREYEKQQEEIAALKDYVARNIVRATTAKSAQSRVKKLEAMELLEKPLPPPRPPVFSFETTQKSEERALSVSGLSLSAGGKQLFSDAEFEVRRCEKIAVVGENGTGKSTLIRELVRGRNTAVRWGRFNKIGYYDQENADLDPEETVLGTLWHKHTELSQTQARALLARAKLSDEDVDKQVKSLSGGERAKLALVLLEAEQANFLVLDEPTNHLDLLAREALEEALKKFEGTLLFVSHDRYFIERLADKILEIDGGKITLHACGYAEYTAARKAAQESAETAAKAAKVEEKTAAKESGYRSKAERAEEAKKKLKRKETEEKITALEQEIDSLNEEIARPEVAADYKMLGEKCARLEQLHTQLDEAYALYETLLD</sequence>
<gene>
    <name evidence="5" type="ORF">H9741_06395</name>
</gene>
<dbReference type="InterPro" id="IPR027417">
    <property type="entry name" value="P-loop_NTPase"/>
</dbReference>
<dbReference type="FunFam" id="3.40.50.300:FF:000011">
    <property type="entry name" value="Putative ABC transporter ATP-binding component"/>
    <property type="match status" value="1"/>
</dbReference>
<evidence type="ECO:0000256" key="3">
    <source>
        <dbReference type="SAM" id="MobiDB-lite"/>
    </source>
</evidence>
<dbReference type="Pfam" id="PF16326">
    <property type="entry name" value="ABC_tran_CTD"/>
    <property type="match status" value="1"/>
</dbReference>
<dbReference type="CDD" id="cd03221">
    <property type="entry name" value="ABCF_EF-3"/>
    <property type="match status" value="2"/>
</dbReference>
<evidence type="ECO:0000313" key="5">
    <source>
        <dbReference type="EMBL" id="HIX08079.1"/>
    </source>
</evidence>
<keyword evidence="2 5" id="KW-0067">ATP-binding</keyword>
<feature type="domain" description="ABC transporter" evidence="4">
    <location>
        <begin position="3"/>
        <end position="259"/>
    </location>
</feature>
<reference evidence="5" key="1">
    <citation type="journal article" date="2021" name="PeerJ">
        <title>Extensive microbial diversity within the chicken gut microbiome revealed by metagenomics and culture.</title>
        <authorList>
            <person name="Gilroy R."/>
            <person name="Ravi A."/>
            <person name="Getino M."/>
            <person name="Pursley I."/>
            <person name="Horton D.L."/>
            <person name="Alikhan N.F."/>
            <person name="Baker D."/>
            <person name="Gharbi K."/>
            <person name="Hall N."/>
            <person name="Watson M."/>
            <person name="Adriaenssens E.M."/>
            <person name="Foster-Nyarko E."/>
            <person name="Jarju S."/>
            <person name="Secka A."/>
            <person name="Antonio M."/>
            <person name="Oren A."/>
            <person name="Chaudhuri R.R."/>
            <person name="La Ragione R."/>
            <person name="Hildebrand F."/>
            <person name="Pallen M.J."/>
        </authorList>
    </citation>
    <scope>NUCLEOTIDE SEQUENCE</scope>
    <source>
        <strain evidence="5">811</strain>
    </source>
</reference>
<dbReference type="PROSITE" id="PS50893">
    <property type="entry name" value="ABC_TRANSPORTER_2"/>
    <property type="match status" value="2"/>
</dbReference>
<dbReference type="Pfam" id="PF12848">
    <property type="entry name" value="ABC_tran_Xtn"/>
    <property type="match status" value="1"/>
</dbReference>
<accession>A0A9D2AFQ3</accession>
<dbReference type="SMART" id="SM00382">
    <property type="entry name" value="AAA"/>
    <property type="match status" value="2"/>
</dbReference>
<dbReference type="GO" id="GO:0016887">
    <property type="term" value="F:ATP hydrolysis activity"/>
    <property type="evidence" value="ECO:0007669"/>
    <property type="project" value="InterPro"/>
</dbReference>
<dbReference type="InterPro" id="IPR051309">
    <property type="entry name" value="ABCF_ATPase"/>
</dbReference>
<dbReference type="InterPro" id="IPR032524">
    <property type="entry name" value="ABC_tran_C"/>
</dbReference>
<evidence type="ECO:0000256" key="1">
    <source>
        <dbReference type="ARBA" id="ARBA00022741"/>
    </source>
</evidence>
<dbReference type="Gene3D" id="3.40.50.300">
    <property type="entry name" value="P-loop containing nucleotide triphosphate hydrolases"/>
    <property type="match status" value="2"/>
</dbReference>
<dbReference type="Pfam" id="PF00005">
    <property type="entry name" value="ABC_tran"/>
    <property type="match status" value="2"/>
</dbReference>
<comment type="caution">
    <text evidence="5">The sequence shown here is derived from an EMBL/GenBank/DDBJ whole genome shotgun (WGS) entry which is preliminary data.</text>
</comment>
<protein>
    <submittedName>
        <fullName evidence="5">ABC-F family ATP-binding cassette domain-containing protein</fullName>
    </submittedName>
</protein>
<dbReference type="InterPro" id="IPR003439">
    <property type="entry name" value="ABC_transporter-like_ATP-bd"/>
</dbReference>
<dbReference type="GO" id="GO:0005524">
    <property type="term" value="F:ATP binding"/>
    <property type="evidence" value="ECO:0007669"/>
    <property type="project" value="UniProtKB-KW"/>
</dbReference>
<evidence type="ECO:0000313" key="6">
    <source>
        <dbReference type="Proteomes" id="UP000824204"/>
    </source>
</evidence>
<name>A0A9D2AFQ3_9FIRM</name>
<dbReference type="InterPro" id="IPR037118">
    <property type="entry name" value="Val-tRNA_synth_C_sf"/>
</dbReference>
<organism evidence="5 6">
    <name type="scientific">Candidatus Borkfalkia faecipullorum</name>
    <dbReference type="NCBI Taxonomy" id="2838510"/>
    <lineage>
        <taxon>Bacteria</taxon>
        <taxon>Bacillati</taxon>
        <taxon>Bacillota</taxon>
        <taxon>Clostridia</taxon>
        <taxon>Christensenellales</taxon>
        <taxon>Christensenellaceae</taxon>
        <taxon>Candidatus Borkfalkia</taxon>
    </lineage>
</organism>
<dbReference type="EMBL" id="DXFX01000081">
    <property type="protein sequence ID" value="HIX08079.1"/>
    <property type="molecule type" value="Genomic_DNA"/>
</dbReference>
<dbReference type="PROSITE" id="PS00211">
    <property type="entry name" value="ABC_TRANSPORTER_1"/>
    <property type="match status" value="1"/>
</dbReference>
<dbReference type="GO" id="GO:0003677">
    <property type="term" value="F:DNA binding"/>
    <property type="evidence" value="ECO:0007669"/>
    <property type="project" value="InterPro"/>
</dbReference>
<dbReference type="AlphaFoldDB" id="A0A9D2AFQ3"/>
<proteinExistence type="predicted"/>
<reference evidence="5" key="2">
    <citation type="submission" date="2021-04" db="EMBL/GenBank/DDBJ databases">
        <authorList>
            <person name="Gilroy R."/>
        </authorList>
    </citation>
    <scope>NUCLEOTIDE SEQUENCE</scope>
    <source>
        <strain evidence="5">811</strain>
    </source>
</reference>
<dbReference type="Gene3D" id="1.10.287.380">
    <property type="entry name" value="Valyl-tRNA synthetase, C-terminal domain"/>
    <property type="match status" value="1"/>
</dbReference>